<dbReference type="EMBL" id="JBHSBA010000015">
    <property type="protein sequence ID" value="MFC4127983.1"/>
    <property type="molecule type" value="Genomic_DNA"/>
</dbReference>
<name>A0ABV8LCQ4_9NOCA</name>
<evidence type="ECO:0000313" key="8">
    <source>
        <dbReference type="Proteomes" id="UP001595767"/>
    </source>
</evidence>
<keyword evidence="5 6" id="KW-0472">Membrane</keyword>
<keyword evidence="8" id="KW-1185">Reference proteome</keyword>
<protein>
    <submittedName>
        <fullName evidence="7">LysE family translocator</fullName>
    </submittedName>
</protein>
<keyword evidence="4 6" id="KW-1133">Transmembrane helix</keyword>
<reference evidence="8" key="1">
    <citation type="journal article" date="2019" name="Int. J. Syst. Evol. Microbiol.">
        <title>The Global Catalogue of Microorganisms (GCM) 10K type strain sequencing project: providing services to taxonomists for standard genome sequencing and annotation.</title>
        <authorList>
            <consortium name="The Broad Institute Genomics Platform"/>
            <consortium name="The Broad Institute Genome Sequencing Center for Infectious Disease"/>
            <person name="Wu L."/>
            <person name="Ma J."/>
        </authorList>
    </citation>
    <scope>NUCLEOTIDE SEQUENCE [LARGE SCALE GENOMIC DNA]</scope>
    <source>
        <strain evidence="8">CGMCC 4.7204</strain>
    </source>
</reference>
<keyword evidence="3 6" id="KW-0812">Transmembrane</keyword>
<evidence type="ECO:0000313" key="7">
    <source>
        <dbReference type="EMBL" id="MFC4127983.1"/>
    </source>
</evidence>
<dbReference type="PANTHER" id="PTHR30086">
    <property type="entry name" value="ARGININE EXPORTER PROTEIN ARGO"/>
    <property type="match status" value="1"/>
</dbReference>
<sequence length="214" mass="21422">MVSAHSLLAFAGLAFVLVLIPGPSVLFTIGRAITVGRRAALLTLLGNAAGVYGQVVAVAVGLGAVVLASATIFTAVKLAGACYLVWLGVQALRHRHDIAADLTAGAGGGGRGAGAAVRDGFVVGLTNPKTIVFIAALLPQFADPATGSVVAQMMVLGACIPLFGVLLDSVWALAAGAARDWFARAPHRLAAIGGTGGLVMIGLGTSLVFTGRKE</sequence>
<comment type="subcellular location">
    <subcellularLocation>
        <location evidence="1">Cell membrane</location>
        <topology evidence="1">Multi-pass membrane protein</topology>
    </subcellularLocation>
</comment>
<organism evidence="7 8">
    <name type="scientific">Nocardia rhizosphaerae</name>
    <dbReference type="NCBI Taxonomy" id="1691571"/>
    <lineage>
        <taxon>Bacteria</taxon>
        <taxon>Bacillati</taxon>
        <taxon>Actinomycetota</taxon>
        <taxon>Actinomycetes</taxon>
        <taxon>Mycobacteriales</taxon>
        <taxon>Nocardiaceae</taxon>
        <taxon>Nocardia</taxon>
    </lineage>
</organism>
<dbReference type="InterPro" id="IPR001123">
    <property type="entry name" value="LeuE-type"/>
</dbReference>
<proteinExistence type="predicted"/>
<evidence type="ECO:0000256" key="5">
    <source>
        <dbReference type="ARBA" id="ARBA00023136"/>
    </source>
</evidence>
<dbReference type="PIRSF" id="PIRSF006324">
    <property type="entry name" value="LeuE"/>
    <property type="match status" value="1"/>
</dbReference>
<feature type="transmembrane region" description="Helical" evidence="6">
    <location>
        <begin position="154"/>
        <end position="177"/>
    </location>
</feature>
<dbReference type="RefSeq" id="WP_378553704.1">
    <property type="nucleotide sequence ID" value="NZ_JBHSBA010000015.1"/>
</dbReference>
<evidence type="ECO:0000256" key="2">
    <source>
        <dbReference type="ARBA" id="ARBA00022475"/>
    </source>
</evidence>
<feature type="transmembrane region" description="Helical" evidence="6">
    <location>
        <begin position="121"/>
        <end position="142"/>
    </location>
</feature>
<evidence type="ECO:0000256" key="6">
    <source>
        <dbReference type="SAM" id="Phobius"/>
    </source>
</evidence>
<feature type="transmembrane region" description="Helical" evidence="6">
    <location>
        <begin position="189"/>
        <end position="209"/>
    </location>
</feature>
<evidence type="ECO:0000256" key="3">
    <source>
        <dbReference type="ARBA" id="ARBA00022692"/>
    </source>
</evidence>
<evidence type="ECO:0000256" key="1">
    <source>
        <dbReference type="ARBA" id="ARBA00004651"/>
    </source>
</evidence>
<comment type="caution">
    <text evidence="7">The sequence shown here is derived from an EMBL/GenBank/DDBJ whole genome shotgun (WGS) entry which is preliminary data.</text>
</comment>
<evidence type="ECO:0000256" key="4">
    <source>
        <dbReference type="ARBA" id="ARBA00022989"/>
    </source>
</evidence>
<gene>
    <name evidence="7" type="ORF">ACFOW8_23950</name>
</gene>
<dbReference type="Pfam" id="PF01810">
    <property type="entry name" value="LysE"/>
    <property type="match status" value="1"/>
</dbReference>
<dbReference type="Proteomes" id="UP001595767">
    <property type="component" value="Unassembled WGS sequence"/>
</dbReference>
<accession>A0ABV8LCQ4</accession>
<dbReference type="PANTHER" id="PTHR30086:SF20">
    <property type="entry name" value="ARGININE EXPORTER PROTEIN ARGO-RELATED"/>
    <property type="match status" value="1"/>
</dbReference>
<feature type="transmembrane region" description="Helical" evidence="6">
    <location>
        <begin position="56"/>
        <end position="86"/>
    </location>
</feature>
<keyword evidence="2" id="KW-1003">Cell membrane</keyword>